<dbReference type="STRING" id="54914.AV540_11940"/>
<accession>A0A4Y3PFX5</accession>
<reference evidence="2 3" key="1">
    <citation type="submission" date="2019-06" db="EMBL/GenBank/DDBJ databases">
        <title>Whole genome shotgun sequence of Brevibacillus parabrevis NBRC 12334.</title>
        <authorList>
            <person name="Hosoyama A."/>
            <person name="Uohara A."/>
            <person name="Ohji S."/>
            <person name="Ichikawa N."/>
        </authorList>
    </citation>
    <scope>NUCLEOTIDE SEQUENCE [LARGE SCALE GENOMIC DNA]</scope>
    <source>
        <strain evidence="2 3">NBRC 12334</strain>
    </source>
</reference>
<name>A0A4Y3PFX5_BREPA</name>
<dbReference type="AlphaFoldDB" id="A0A4Y3PFX5"/>
<protein>
    <recommendedName>
        <fullName evidence="1">DUF4132 domain-containing protein</fullName>
    </recommendedName>
</protein>
<sequence>MVLKKLDAHPIIGTFLERYKSDSPQNAHLIDSISDYLTQETNECPPIVEDQRYYGYALMPQLDKLKKRGDETAFYRAAEVLYKTSHRFYEKQNVMERCFLDAIELRDVDVDASRLQELLAVEQKSYDAMKKTVEQFGMPLFREFLRKTVEDYRASISRDYTSVFARSKHILLLAYAYAISPNLLESLGEKLEPVYYHLVTGDTRAYVAEIWQMAKKVAVLPVNSNTLTSESLYPAYCKEKKAQLRETHFPDESTPESSLLNQRHLKRYFEIMLSLAYYRMHVKGGMTAFLAEPEESDRELLAALQVMFELYPLDILDHDVRLRELVKMEEPYDLLLAMRSHLLQPPTNWEQLEKVVLADLGKSRRALDIAAIPIVKGYLYKKLTDQGVDLSTADTTLEAIALDALRRMKGTQKLANYLEGKDTLEEALANVHLEDFDRVRQQMILLSFLPVEHPFVARLTAAMSKFVGKSGRMVGHMCYVHAFQNDLIKLVGMYEQDPETDIKQLVHQILAIKNSLYYHVEVKAEHYQSLVRAYPQICLDAFDKFDTEVRLFVLETLLDANQPVSREVRNQAIRLGLSDSSKKVTGLANAALLHAKDEELCVEVYTTEKKAKVKEWALDAIRTLDNRKDIFADLLQKEKNSKFKALLENLIEADGQGPDASIANLGNLIDKRKLARIKWLPIELLPQLRDEQGNELGKELIEYILTQSLESPTAPSPHVLLLKAQFTAASAADFVAEVLRAWLDQGAVAKEKWVMPLAIALGDRRTVDTISQMIKEWTDYSRGALAAEGVRALSFSEDLAALRQIDSIKRTIKNKQVRSAAEEALGMAAANLKISAEELEDRLVTQLGFDASGKQVFSYGERTFTVKVSNELELEVTNDSTGKAVKNLPAPTQKDDQQLAEEARATFAQLKKDLKSMVKLQALRLEESLSKSRYWTTEAWNRLFVENVLMQKFAIGLIWGVYEDGSLAATFRYMDDGTFNTVDEDEYELPEQAQIGLVHPLELDEETLAGWRTQLEDYEISQPFDQLNRELFLPTEEELKADEVLRLPDGAYTPTAFAKTMEKYGWIKGTPQDAGFYYEFYKLYGNVVAELKISGASISYYDGMDDVTLESLAFYPNDDSQYKYMYFKPIDRLKLATLPARIFSETLYDVVRATGK</sequence>
<dbReference type="EMBL" id="BJMH01000007">
    <property type="protein sequence ID" value="GEB32354.1"/>
    <property type="molecule type" value="Genomic_DNA"/>
</dbReference>
<dbReference type="Pfam" id="PF13569">
    <property type="entry name" value="DUF4132"/>
    <property type="match status" value="1"/>
</dbReference>
<evidence type="ECO:0000259" key="1">
    <source>
        <dbReference type="Pfam" id="PF13569"/>
    </source>
</evidence>
<proteinExistence type="predicted"/>
<dbReference type="RefSeq" id="WP_122963348.1">
    <property type="nucleotide sequence ID" value="NZ_BJMH01000007.1"/>
</dbReference>
<keyword evidence="3" id="KW-1185">Reference proteome</keyword>
<dbReference type="InterPro" id="IPR025406">
    <property type="entry name" value="DUF4132"/>
</dbReference>
<feature type="domain" description="DUF4132" evidence="1">
    <location>
        <begin position="882"/>
        <end position="1066"/>
    </location>
</feature>
<comment type="caution">
    <text evidence="2">The sequence shown here is derived from an EMBL/GenBank/DDBJ whole genome shotgun (WGS) entry which is preliminary data.</text>
</comment>
<evidence type="ECO:0000313" key="2">
    <source>
        <dbReference type="EMBL" id="GEB32354.1"/>
    </source>
</evidence>
<gene>
    <name evidence="2" type="ORF">BPA01_19340</name>
</gene>
<dbReference type="Proteomes" id="UP000316882">
    <property type="component" value="Unassembled WGS sequence"/>
</dbReference>
<evidence type="ECO:0000313" key="3">
    <source>
        <dbReference type="Proteomes" id="UP000316882"/>
    </source>
</evidence>
<organism evidence="2 3">
    <name type="scientific">Brevibacillus parabrevis</name>
    <dbReference type="NCBI Taxonomy" id="54914"/>
    <lineage>
        <taxon>Bacteria</taxon>
        <taxon>Bacillati</taxon>
        <taxon>Bacillota</taxon>
        <taxon>Bacilli</taxon>
        <taxon>Bacillales</taxon>
        <taxon>Paenibacillaceae</taxon>
        <taxon>Brevibacillus</taxon>
    </lineage>
</organism>